<reference evidence="1" key="2">
    <citation type="journal article" date="2023" name="Proc. Natl. Acad. Sci. U.S.A.">
        <title>A global phylogenomic analysis of the shiitake genus Lentinula.</title>
        <authorList>
            <person name="Sierra-Patev S."/>
            <person name="Min B."/>
            <person name="Naranjo-Ortiz M."/>
            <person name="Looney B."/>
            <person name="Konkel Z."/>
            <person name="Slot J.C."/>
            <person name="Sakamoto Y."/>
            <person name="Steenwyk J.L."/>
            <person name="Rokas A."/>
            <person name="Carro J."/>
            <person name="Camarero S."/>
            <person name="Ferreira P."/>
            <person name="Molpeceres G."/>
            <person name="Ruiz-Duenas F.J."/>
            <person name="Serrano A."/>
            <person name="Henrissat B."/>
            <person name="Drula E."/>
            <person name="Hughes K.W."/>
            <person name="Mata J.L."/>
            <person name="Ishikawa N.K."/>
            <person name="Vargas-Isla R."/>
            <person name="Ushijima S."/>
            <person name="Smith C.A."/>
            <person name="Donoghue J."/>
            <person name="Ahrendt S."/>
            <person name="Andreopoulos W."/>
            <person name="He G."/>
            <person name="LaButti K."/>
            <person name="Lipzen A."/>
            <person name="Ng V."/>
            <person name="Riley R."/>
            <person name="Sandor L."/>
            <person name="Barry K."/>
            <person name="Martinez A.T."/>
            <person name="Xiao Y."/>
            <person name="Gibbons J.G."/>
            <person name="Terashima K."/>
            <person name="Grigoriev I.V."/>
            <person name="Hibbett D."/>
        </authorList>
    </citation>
    <scope>NUCLEOTIDE SEQUENCE</scope>
    <source>
        <strain evidence="1">Sp2 HRB7682 ss15</strain>
    </source>
</reference>
<comment type="caution">
    <text evidence="1">The sequence shown here is derived from an EMBL/GenBank/DDBJ whole genome shotgun (WGS) entry which is preliminary data.</text>
</comment>
<evidence type="ECO:0000313" key="1">
    <source>
        <dbReference type="EMBL" id="KAJ4467720.1"/>
    </source>
</evidence>
<dbReference type="AlphaFoldDB" id="A0A9W8ZV54"/>
<organism evidence="1 2">
    <name type="scientific">Lentinula lateritia</name>
    <dbReference type="NCBI Taxonomy" id="40482"/>
    <lineage>
        <taxon>Eukaryota</taxon>
        <taxon>Fungi</taxon>
        <taxon>Dikarya</taxon>
        <taxon>Basidiomycota</taxon>
        <taxon>Agaricomycotina</taxon>
        <taxon>Agaricomycetes</taxon>
        <taxon>Agaricomycetidae</taxon>
        <taxon>Agaricales</taxon>
        <taxon>Marasmiineae</taxon>
        <taxon>Omphalotaceae</taxon>
        <taxon>Lentinula</taxon>
    </lineage>
</organism>
<accession>A0A9W8ZV54</accession>
<dbReference type="EMBL" id="JANVFS010000040">
    <property type="protein sequence ID" value="KAJ4467720.1"/>
    <property type="molecule type" value="Genomic_DNA"/>
</dbReference>
<gene>
    <name evidence="1" type="ORF">C8J55DRAFT_552069</name>
</gene>
<proteinExistence type="predicted"/>
<protein>
    <submittedName>
        <fullName evidence="1">Uncharacterized protein</fullName>
    </submittedName>
</protein>
<name>A0A9W8ZV54_9AGAR</name>
<evidence type="ECO:0000313" key="2">
    <source>
        <dbReference type="Proteomes" id="UP001150238"/>
    </source>
</evidence>
<dbReference type="Proteomes" id="UP001150238">
    <property type="component" value="Unassembled WGS sequence"/>
</dbReference>
<reference evidence="1" key="1">
    <citation type="submission" date="2022-08" db="EMBL/GenBank/DDBJ databases">
        <authorList>
            <consortium name="DOE Joint Genome Institute"/>
            <person name="Min B."/>
            <person name="Riley R."/>
            <person name="Sierra-Patev S."/>
            <person name="Naranjo-Ortiz M."/>
            <person name="Looney B."/>
            <person name="Konkel Z."/>
            <person name="Slot J.C."/>
            <person name="Sakamoto Y."/>
            <person name="Steenwyk J.L."/>
            <person name="Rokas A."/>
            <person name="Carro J."/>
            <person name="Camarero S."/>
            <person name="Ferreira P."/>
            <person name="Molpeceres G."/>
            <person name="Ruiz-Duenas F.J."/>
            <person name="Serrano A."/>
            <person name="Henrissat B."/>
            <person name="Drula E."/>
            <person name="Hughes K.W."/>
            <person name="Mata J.L."/>
            <person name="Ishikawa N.K."/>
            <person name="Vargas-Isla R."/>
            <person name="Ushijima S."/>
            <person name="Smith C.A."/>
            <person name="Ahrendt S."/>
            <person name="Andreopoulos W."/>
            <person name="He G."/>
            <person name="Labutti K."/>
            <person name="Lipzen A."/>
            <person name="Ng V."/>
            <person name="Sandor L."/>
            <person name="Barry K."/>
            <person name="Martinez A.T."/>
            <person name="Xiao Y."/>
            <person name="Gibbons J.G."/>
            <person name="Terashima K."/>
            <person name="Hibbett D.S."/>
            <person name="Grigoriev I.V."/>
        </authorList>
    </citation>
    <scope>NUCLEOTIDE SEQUENCE</scope>
    <source>
        <strain evidence="1">Sp2 HRB7682 ss15</strain>
    </source>
</reference>
<sequence length="185" mass="21086">MSPFARAKPAQSPNLFGFEPQSYLVWKKSLPDHVELAIGAKVLVTQNIKTDLGIPNGARGKIVKIVFDPREPEFEENCSVMELEYMPLYELVKVDCTRAQKLDGLEEQVIPIEPRSQTVNIQVWVGRKNYWAQGQTIWSVLVDIGNSVCSICHDIELLAEDDKLEKLNTQTAEWWKKITEKLECV</sequence>